<dbReference type="AlphaFoldDB" id="A0A7C5RKL0"/>
<comment type="caution">
    <text evidence="1">The sequence shown here is derived from an EMBL/GenBank/DDBJ whole genome shotgun (WGS) entry which is preliminary data.</text>
</comment>
<accession>A0A7C5RKL0</accession>
<name>A0A7C5RKL0_9BACT</name>
<proteinExistence type="predicted"/>
<organism evidence="1">
    <name type="scientific">Fervidobacterium thailandense</name>
    <dbReference type="NCBI Taxonomy" id="1008305"/>
    <lineage>
        <taxon>Bacteria</taxon>
        <taxon>Thermotogati</taxon>
        <taxon>Thermotogota</taxon>
        <taxon>Thermotogae</taxon>
        <taxon>Thermotogales</taxon>
        <taxon>Fervidobacteriaceae</taxon>
        <taxon>Fervidobacterium</taxon>
    </lineage>
</organism>
<protein>
    <submittedName>
        <fullName evidence="1">Uncharacterized protein</fullName>
    </submittedName>
</protein>
<reference evidence="1" key="1">
    <citation type="journal article" date="2020" name="mSystems">
        <title>Genome- and Community-Level Interaction Insights into Carbon Utilization and Element Cycling Functions of Hydrothermarchaeota in Hydrothermal Sediment.</title>
        <authorList>
            <person name="Zhou Z."/>
            <person name="Liu Y."/>
            <person name="Xu W."/>
            <person name="Pan J."/>
            <person name="Luo Z.H."/>
            <person name="Li M."/>
        </authorList>
    </citation>
    <scope>NUCLEOTIDE SEQUENCE [LARGE SCALE GENOMIC DNA]</scope>
    <source>
        <strain evidence="1">SpSt-609</strain>
    </source>
</reference>
<sequence length="83" mass="9819">MSDFEKLSEILKPYAKIFNTKIWLCEKIGRRLSCIARAGEETYSESYIVYEDQKYVLFAEREFSDDEREKAKNIIRAVEEARG</sequence>
<evidence type="ECO:0000313" key="1">
    <source>
        <dbReference type="EMBL" id="HGU40267.1"/>
    </source>
</evidence>
<gene>
    <name evidence="1" type="ORF">ENT77_03610</name>
</gene>
<dbReference type="EMBL" id="DSZY01000014">
    <property type="protein sequence ID" value="HGU40267.1"/>
    <property type="molecule type" value="Genomic_DNA"/>
</dbReference>